<feature type="domain" description="R13L1/DRL21-like LRR repeat region" evidence="4">
    <location>
        <begin position="413"/>
        <end position="528"/>
    </location>
</feature>
<dbReference type="Gene3D" id="3.80.10.10">
    <property type="entry name" value="Ribonuclease Inhibitor"/>
    <property type="match status" value="1"/>
</dbReference>
<dbReference type="GO" id="GO:0042742">
    <property type="term" value="P:defense response to bacterium"/>
    <property type="evidence" value="ECO:0007669"/>
    <property type="project" value="UniProtKB-ARBA"/>
</dbReference>
<dbReference type="Pfam" id="PF23559">
    <property type="entry name" value="WHD_DRP"/>
    <property type="match status" value="1"/>
</dbReference>
<keyword evidence="1" id="KW-0677">Repeat</keyword>
<dbReference type="GO" id="GO:0002758">
    <property type="term" value="P:innate immune response-activating signaling pathway"/>
    <property type="evidence" value="ECO:0007669"/>
    <property type="project" value="UniProtKB-ARBA"/>
</dbReference>
<dbReference type="GO" id="GO:0009626">
    <property type="term" value="P:plant-type hypersensitive response"/>
    <property type="evidence" value="ECO:0007669"/>
    <property type="project" value="UniProtKB-ARBA"/>
</dbReference>
<dbReference type="Gene3D" id="1.10.10.10">
    <property type="entry name" value="Winged helix-like DNA-binding domain superfamily/Winged helix DNA-binding domain"/>
    <property type="match status" value="1"/>
</dbReference>
<accession>A0A8R7JYY2</accession>
<keyword evidence="2" id="KW-0611">Plant defense</keyword>
<dbReference type="Proteomes" id="UP000015106">
    <property type="component" value="Chromosome 1"/>
</dbReference>
<dbReference type="InterPro" id="IPR042197">
    <property type="entry name" value="Apaf_helical"/>
</dbReference>
<dbReference type="Gene3D" id="1.10.8.430">
    <property type="entry name" value="Helical domain of apoptotic protease-activating factors"/>
    <property type="match status" value="1"/>
</dbReference>
<dbReference type="Gramene" id="TuG1812G0100001999.01.T01">
    <property type="protein sequence ID" value="TuG1812G0100001999.01.T01.cds241901"/>
    <property type="gene ID" value="TuG1812G0100001999.01"/>
</dbReference>
<sequence length="631" mass="72977">MVIVTTRIPGVANMVTTIDHYIEMERLDPQDIMSFFEECVFGDQQQPWEHHPELYDVGCKIVEKLKGFPLAAKTVGRLLRNQLTFYHWTRILESKEWELQANDYDIMPALKLSYDYLPFHLQQCLSCCALFPEDYEFHTEELVCLWIGLGILHSDDKKKTIEDVGSCYLTDLINQGFFKKNVSRLGCHYYTIHDLLRELVVKVSSYECLSICSSNVMSIQIPRSVRHLSIIVDDADIEDAMTFENYKRDLCEMEKSLEVQNLHTLMLFGKYHGNFSCVFRGLFWEARALRTVFLSGVSYDVEDVLPNFSNLIHLRYLRIKSVYVNLFRCQLGHGDKSVCIPSVLCRLYHLEVIDLQGWEGDFATRHTSNLVKLRHFVVPRKELHSDIFAVGKLKFINELRAFRVGQESKGFELSQLGKLKHIGGSHGIYNLEKVQSEGEATESKLIQKSRIQELILEWDVHRPNRNPAFEESVLENLIPHSNLRYLCIRGHGGTNCPRWLGANLSVKNLESLSLDDLSWGNLPPLGEMWMVNDVGEEYQGCILGQRFQFLHRLKLVKIPRLRKWVGDNTSYLFSHLEELTIVGCSELTEVRFSHVSCGLPQQEKSMAWFPRLKSLKIEDCPKLLSLPPIPW</sequence>
<keyword evidence="6" id="KW-1185">Reference proteome</keyword>
<organism evidence="5 6">
    <name type="scientific">Triticum urartu</name>
    <name type="common">Red wild einkorn</name>
    <name type="synonym">Crithodium urartu</name>
    <dbReference type="NCBI Taxonomy" id="4572"/>
    <lineage>
        <taxon>Eukaryota</taxon>
        <taxon>Viridiplantae</taxon>
        <taxon>Streptophyta</taxon>
        <taxon>Embryophyta</taxon>
        <taxon>Tracheophyta</taxon>
        <taxon>Spermatophyta</taxon>
        <taxon>Magnoliopsida</taxon>
        <taxon>Liliopsida</taxon>
        <taxon>Poales</taxon>
        <taxon>Poaceae</taxon>
        <taxon>BOP clade</taxon>
        <taxon>Pooideae</taxon>
        <taxon>Triticodae</taxon>
        <taxon>Triticeae</taxon>
        <taxon>Triticinae</taxon>
        <taxon>Triticum</taxon>
    </lineage>
</organism>
<dbReference type="EnsemblPlants" id="TuG1812G0100001999.01.T01">
    <property type="protein sequence ID" value="TuG1812G0100001999.01.T01.cds241901"/>
    <property type="gene ID" value="TuG1812G0100001999.01"/>
</dbReference>
<dbReference type="InterPro" id="IPR036388">
    <property type="entry name" value="WH-like_DNA-bd_sf"/>
</dbReference>
<dbReference type="Pfam" id="PF25019">
    <property type="entry name" value="LRR_R13L1-DRL21"/>
    <property type="match status" value="1"/>
</dbReference>
<proteinExistence type="predicted"/>
<dbReference type="SUPFAM" id="SSF52058">
    <property type="entry name" value="L domain-like"/>
    <property type="match status" value="1"/>
</dbReference>
<dbReference type="InterPro" id="IPR058922">
    <property type="entry name" value="WHD_DRP"/>
</dbReference>
<dbReference type="InterPro" id="IPR032675">
    <property type="entry name" value="LRR_dom_sf"/>
</dbReference>
<reference evidence="5" key="3">
    <citation type="submission" date="2022-06" db="UniProtKB">
        <authorList>
            <consortium name="EnsemblPlants"/>
        </authorList>
    </citation>
    <scope>IDENTIFICATION</scope>
</reference>
<dbReference type="GO" id="GO:0043531">
    <property type="term" value="F:ADP binding"/>
    <property type="evidence" value="ECO:0007669"/>
    <property type="project" value="InterPro"/>
</dbReference>
<evidence type="ECO:0000313" key="5">
    <source>
        <dbReference type="EnsemblPlants" id="TuG1812G0100001999.01.T01.cds241901"/>
    </source>
</evidence>
<feature type="domain" description="Disease resistance protein winged helix" evidence="3">
    <location>
        <begin position="130"/>
        <end position="200"/>
    </location>
</feature>
<evidence type="ECO:0008006" key="7">
    <source>
        <dbReference type="Google" id="ProtNLM"/>
    </source>
</evidence>
<reference evidence="6" key="1">
    <citation type="journal article" date="2013" name="Nature">
        <title>Draft genome of the wheat A-genome progenitor Triticum urartu.</title>
        <authorList>
            <person name="Ling H.Q."/>
            <person name="Zhao S."/>
            <person name="Liu D."/>
            <person name="Wang J."/>
            <person name="Sun H."/>
            <person name="Zhang C."/>
            <person name="Fan H."/>
            <person name="Li D."/>
            <person name="Dong L."/>
            <person name="Tao Y."/>
            <person name="Gao C."/>
            <person name="Wu H."/>
            <person name="Li Y."/>
            <person name="Cui Y."/>
            <person name="Guo X."/>
            <person name="Zheng S."/>
            <person name="Wang B."/>
            <person name="Yu K."/>
            <person name="Liang Q."/>
            <person name="Yang W."/>
            <person name="Lou X."/>
            <person name="Chen J."/>
            <person name="Feng M."/>
            <person name="Jian J."/>
            <person name="Zhang X."/>
            <person name="Luo G."/>
            <person name="Jiang Y."/>
            <person name="Liu J."/>
            <person name="Wang Z."/>
            <person name="Sha Y."/>
            <person name="Zhang B."/>
            <person name="Wu H."/>
            <person name="Tang D."/>
            <person name="Shen Q."/>
            <person name="Xue P."/>
            <person name="Zou S."/>
            <person name="Wang X."/>
            <person name="Liu X."/>
            <person name="Wang F."/>
            <person name="Yang Y."/>
            <person name="An X."/>
            <person name="Dong Z."/>
            <person name="Zhang K."/>
            <person name="Zhang X."/>
            <person name="Luo M.C."/>
            <person name="Dvorak J."/>
            <person name="Tong Y."/>
            <person name="Wang J."/>
            <person name="Yang H."/>
            <person name="Li Z."/>
            <person name="Wang D."/>
            <person name="Zhang A."/>
            <person name="Wang J."/>
        </authorList>
    </citation>
    <scope>NUCLEOTIDE SEQUENCE</scope>
    <source>
        <strain evidence="6">cv. G1812</strain>
    </source>
</reference>
<dbReference type="FunFam" id="1.10.10.10:FF:000322">
    <property type="entry name" value="Probable disease resistance protein At1g63360"/>
    <property type="match status" value="1"/>
</dbReference>
<evidence type="ECO:0000259" key="4">
    <source>
        <dbReference type="Pfam" id="PF25019"/>
    </source>
</evidence>
<evidence type="ECO:0000256" key="2">
    <source>
        <dbReference type="ARBA" id="ARBA00022821"/>
    </source>
</evidence>
<reference evidence="5" key="2">
    <citation type="submission" date="2018-03" db="EMBL/GenBank/DDBJ databases">
        <title>The Triticum urartu genome reveals the dynamic nature of wheat genome evolution.</title>
        <authorList>
            <person name="Ling H."/>
            <person name="Ma B."/>
            <person name="Shi X."/>
            <person name="Liu H."/>
            <person name="Dong L."/>
            <person name="Sun H."/>
            <person name="Cao Y."/>
            <person name="Gao Q."/>
            <person name="Zheng S."/>
            <person name="Li Y."/>
            <person name="Yu Y."/>
            <person name="Du H."/>
            <person name="Qi M."/>
            <person name="Li Y."/>
            <person name="Yu H."/>
            <person name="Cui Y."/>
            <person name="Wang N."/>
            <person name="Chen C."/>
            <person name="Wu H."/>
            <person name="Zhao Y."/>
            <person name="Zhang J."/>
            <person name="Li Y."/>
            <person name="Zhou W."/>
            <person name="Zhang B."/>
            <person name="Hu W."/>
            <person name="Eijk M."/>
            <person name="Tang J."/>
            <person name="Witsenboer H."/>
            <person name="Zhao S."/>
            <person name="Li Z."/>
            <person name="Zhang A."/>
            <person name="Wang D."/>
            <person name="Liang C."/>
        </authorList>
    </citation>
    <scope>NUCLEOTIDE SEQUENCE [LARGE SCALE GENOMIC DNA]</scope>
    <source>
        <strain evidence="5">cv. G1812</strain>
    </source>
</reference>
<dbReference type="PANTHER" id="PTHR23155">
    <property type="entry name" value="DISEASE RESISTANCE PROTEIN RP"/>
    <property type="match status" value="1"/>
</dbReference>
<dbReference type="InterPro" id="IPR056789">
    <property type="entry name" value="LRR_R13L1-DRL21"/>
</dbReference>
<evidence type="ECO:0000313" key="6">
    <source>
        <dbReference type="Proteomes" id="UP000015106"/>
    </source>
</evidence>
<evidence type="ECO:0000259" key="3">
    <source>
        <dbReference type="Pfam" id="PF23559"/>
    </source>
</evidence>
<evidence type="ECO:0000256" key="1">
    <source>
        <dbReference type="ARBA" id="ARBA00022737"/>
    </source>
</evidence>
<dbReference type="PANTHER" id="PTHR23155:SF988">
    <property type="entry name" value="OS06G0707733 PROTEIN"/>
    <property type="match status" value="1"/>
</dbReference>
<protein>
    <recommendedName>
        <fullName evidence="7">NB-ARC domain-containing protein</fullName>
    </recommendedName>
</protein>
<dbReference type="SUPFAM" id="SSF52540">
    <property type="entry name" value="P-loop containing nucleoside triphosphate hydrolases"/>
    <property type="match status" value="1"/>
</dbReference>
<name>A0A8R7JYY2_TRIUA</name>
<dbReference type="InterPro" id="IPR027417">
    <property type="entry name" value="P-loop_NTPase"/>
</dbReference>
<dbReference type="InterPro" id="IPR044974">
    <property type="entry name" value="Disease_R_plants"/>
</dbReference>
<dbReference type="AlphaFoldDB" id="A0A8R7JYY2"/>